<dbReference type="Proteomes" id="UP001564657">
    <property type="component" value="Unassembled WGS sequence"/>
</dbReference>
<evidence type="ECO:0000313" key="2">
    <source>
        <dbReference type="EMBL" id="MEY8001471.1"/>
    </source>
</evidence>
<proteinExistence type="predicted"/>
<reference evidence="2 3" key="1">
    <citation type="submission" date="2024-08" db="EMBL/GenBank/DDBJ databases">
        <title>Clostridium lapicellarii sp. nov., and Clostridium renhuaiense sp. nov., two species isolated from the mud in a fermentation cellar used for producing sauce-flavour Chinese liquors.</title>
        <authorList>
            <person name="Yang F."/>
            <person name="Wang H."/>
            <person name="Chen L.Q."/>
            <person name="Zhou N."/>
            <person name="Lu J.J."/>
            <person name="Pu X.X."/>
            <person name="Wan B."/>
            <person name="Wang L."/>
            <person name="Liu S.J."/>
        </authorList>
    </citation>
    <scope>NUCLEOTIDE SEQUENCE [LARGE SCALE GENOMIC DNA]</scope>
    <source>
        <strain evidence="2 3">MT-5</strain>
    </source>
</reference>
<dbReference type="RefSeq" id="WP_369705367.1">
    <property type="nucleotide sequence ID" value="NZ_JBGEWD010000019.1"/>
</dbReference>
<comment type="caution">
    <text evidence="2">The sequence shown here is derived from an EMBL/GenBank/DDBJ whole genome shotgun (WGS) entry which is preliminary data.</text>
</comment>
<protein>
    <submittedName>
        <fullName evidence="2">Uncharacterized protein</fullName>
    </submittedName>
</protein>
<feature type="region of interest" description="Disordered" evidence="1">
    <location>
        <begin position="50"/>
        <end position="69"/>
    </location>
</feature>
<sequence>MSKHHRNYNSGFNIADILNNIDITQLLSIISSLGGNKGIGNDQLSSLMNNLNSGNSSREPAASGFNNSNIKSQLSELEDRLSKIESGGTIKEDLLRAVKELQNSPDAAKILNDYMNSNNSGRDTHRK</sequence>
<gene>
    <name evidence="2" type="ORF">AB8U03_14920</name>
</gene>
<evidence type="ECO:0000313" key="3">
    <source>
        <dbReference type="Proteomes" id="UP001564657"/>
    </source>
</evidence>
<keyword evidence="3" id="KW-1185">Reference proteome</keyword>
<dbReference type="EMBL" id="JBGEWD010000019">
    <property type="protein sequence ID" value="MEY8001471.1"/>
    <property type="molecule type" value="Genomic_DNA"/>
</dbReference>
<name>A0ABV4BUS0_9CLOT</name>
<evidence type="ECO:0000256" key="1">
    <source>
        <dbReference type="SAM" id="MobiDB-lite"/>
    </source>
</evidence>
<accession>A0ABV4BUS0</accession>
<organism evidence="2 3">
    <name type="scientific">Clostridium moutaii</name>
    <dbReference type="NCBI Taxonomy" id="3240932"/>
    <lineage>
        <taxon>Bacteria</taxon>
        <taxon>Bacillati</taxon>
        <taxon>Bacillota</taxon>
        <taxon>Clostridia</taxon>
        <taxon>Eubacteriales</taxon>
        <taxon>Clostridiaceae</taxon>
        <taxon>Clostridium</taxon>
    </lineage>
</organism>